<dbReference type="EMBL" id="SWBO01000001">
    <property type="protein sequence ID" value="TKC03078.1"/>
    <property type="molecule type" value="Genomic_DNA"/>
</dbReference>
<dbReference type="InterPro" id="IPR032812">
    <property type="entry name" value="SbsA_Ig"/>
</dbReference>
<keyword evidence="2" id="KW-0472">Membrane</keyword>
<organism evidence="4 5">
    <name type="scientific">Pedobacter cryotolerans</name>
    <dbReference type="NCBI Taxonomy" id="2571270"/>
    <lineage>
        <taxon>Bacteria</taxon>
        <taxon>Pseudomonadati</taxon>
        <taxon>Bacteroidota</taxon>
        <taxon>Sphingobacteriia</taxon>
        <taxon>Sphingobacteriales</taxon>
        <taxon>Sphingobacteriaceae</taxon>
        <taxon>Pedobacter</taxon>
    </lineage>
</organism>
<dbReference type="PROSITE" id="PS51257">
    <property type="entry name" value="PROKAR_LIPOPROTEIN"/>
    <property type="match status" value="1"/>
</dbReference>
<keyword evidence="2" id="KW-0812">Transmembrane</keyword>
<comment type="caution">
    <text evidence="4">The sequence shown here is derived from an EMBL/GenBank/DDBJ whole genome shotgun (WGS) entry which is preliminary data.</text>
</comment>
<gene>
    <name evidence="4" type="ORF">FA045_00475</name>
</gene>
<evidence type="ECO:0000259" key="3">
    <source>
        <dbReference type="Pfam" id="PF13205"/>
    </source>
</evidence>
<protein>
    <recommendedName>
        <fullName evidence="3">SbsA Ig-like domain-containing protein</fullName>
    </recommendedName>
</protein>
<evidence type="ECO:0000256" key="1">
    <source>
        <dbReference type="ARBA" id="ARBA00022729"/>
    </source>
</evidence>
<keyword evidence="1" id="KW-0732">Signal</keyword>
<dbReference type="Proteomes" id="UP000310477">
    <property type="component" value="Unassembled WGS sequence"/>
</dbReference>
<keyword evidence="2" id="KW-1133">Transmembrane helix</keyword>
<accession>A0A4U1CAZ3</accession>
<dbReference type="OrthoDB" id="9809989at2"/>
<evidence type="ECO:0000256" key="2">
    <source>
        <dbReference type="SAM" id="Phobius"/>
    </source>
</evidence>
<sequence>MGKIKRQLSLGYFYYLLLLACLIYSCASIQTPQGGPRDTNPPKVLKMEPKDLSTNFRAEKITIDFDEFIKLANEFKEFSISPEMEKPPILKAKLRRLEIELQDTLEKNTTYTLNFGKAIADITEGNFIKNFTYVFSTGPTLDSLSVSGNVKNALTGANEIDALVFILPLARDTIFGKRKPAIYTLTDSSGNFKLSNLRKDSYKIYALKEAGGDKIYQQFTDEIGYIKEPFVLDKNIDTLKLNIFKELAKDFRIVDRRLNTDGSINMEFNQRLRKPEIKVIDPAGIDAGKIVRFTKNNDSLKVWLKDLSFDSVKVAIIDEGKALDTVKFTRSKKDTYTRNIQAGDNLIGNMLNPFKDLKLNFNFPIENIDISKVTLLEDSIPRKGFTLTKDSLDILSYTFSYPWKKKEKYILKIGENAVTGFLNSKNKEITKTFDLDESDNYSSLYINVTVPDTTKNYILELVNEKKEIVVGSQRILKSGQVIFANYKSGIYFARIVYDDNKNGLWDTGNVAQGIQPELIWYEPKEFSIRANFERREQILIPKIPNP</sequence>
<dbReference type="Pfam" id="PF13205">
    <property type="entry name" value="Big_5"/>
    <property type="match status" value="1"/>
</dbReference>
<name>A0A4U1CAZ3_9SPHI</name>
<feature type="transmembrane region" description="Helical" evidence="2">
    <location>
        <begin position="12"/>
        <end position="30"/>
    </location>
</feature>
<dbReference type="AlphaFoldDB" id="A0A4U1CAZ3"/>
<reference evidence="4 5" key="1">
    <citation type="submission" date="2019-04" db="EMBL/GenBank/DDBJ databases">
        <title>Pedobacter sp. AR-2-6 sp. nov., isolated from Arctic soil.</title>
        <authorList>
            <person name="Dahal R.H."/>
            <person name="Kim D.-U."/>
        </authorList>
    </citation>
    <scope>NUCLEOTIDE SEQUENCE [LARGE SCALE GENOMIC DNA]</scope>
    <source>
        <strain evidence="4 5">AR-2-6</strain>
    </source>
</reference>
<proteinExistence type="predicted"/>
<dbReference type="RefSeq" id="WP_136873334.1">
    <property type="nucleotide sequence ID" value="NZ_SWBO01000001.1"/>
</dbReference>
<evidence type="ECO:0000313" key="4">
    <source>
        <dbReference type="EMBL" id="TKC03078.1"/>
    </source>
</evidence>
<feature type="domain" description="SbsA Ig-like" evidence="3">
    <location>
        <begin position="38"/>
        <end position="137"/>
    </location>
</feature>
<keyword evidence="5" id="KW-1185">Reference proteome</keyword>
<evidence type="ECO:0000313" key="5">
    <source>
        <dbReference type="Proteomes" id="UP000310477"/>
    </source>
</evidence>